<name>A0AAV9Z064_9AGAR</name>
<feature type="region of interest" description="Disordered" evidence="1">
    <location>
        <begin position="593"/>
        <end position="615"/>
    </location>
</feature>
<gene>
    <name evidence="2" type="ORF">R3P38DRAFT_2590666</name>
</gene>
<evidence type="ECO:0000256" key="1">
    <source>
        <dbReference type="SAM" id="MobiDB-lite"/>
    </source>
</evidence>
<protein>
    <submittedName>
        <fullName evidence="2">Uncharacterized protein</fullName>
    </submittedName>
</protein>
<proteinExistence type="predicted"/>
<keyword evidence="3" id="KW-1185">Reference proteome</keyword>
<reference evidence="2 3" key="1">
    <citation type="journal article" date="2024" name="J Genomics">
        <title>Draft genome sequencing and assembly of Favolaschia claudopus CIRM-BRFM 2984 isolated from oak limbs.</title>
        <authorList>
            <person name="Navarro D."/>
            <person name="Drula E."/>
            <person name="Chaduli D."/>
            <person name="Cazenave R."/>
            <person name="Ahrendt S."/>
            <person name="Wang J."/>
            <person name="Lipzen A."/>
            <person name="Daum C."/>
            <person name="Barry K."/>
            <person name="Grigoriev I.V."/>
            <person name="Favel A."/>
            <person name="Rosso M.N."/>
            <person name="Martin F."/>
        </authorList>
    </citation>
    <scope>NUCLEOTIDE SEQUENCE [LARGE SCALE GENOMIC DNA]</scope>
    <source>
        <strain evidence="2 3">CIRM-BRFM 2984</strain>
    </source>
</reference>
<feature type="compositionally biased region" description="Polar residues" evidence="1">
    <location>
        <begin position="247"/>
        <end position="256"/>
    </location>
</feature>
<dbReference type="AlphaFoldDB" id="A0AAV9Z064"/>
<accession>A0AAV9Z064</accession>
<feature type="compositionally biased region" description="Basic and acidic residues" evidence="1">
    <location>
        <begin position="594"/>
        <end position="615"/>
    </location>
</feature>
<evidence type="ECO:0000313" key="2">
    <source>
        <dbReference type="EMBL" id="KAK6966538.1"/>
    </source>
</evidence>
<feature type="compositionally biased region" description="Basic and acidic residues" evidence="1">
    <location>
        <begin position="288"/>
        <end position="303"/>
    </location>
</feature>
<feature type="compositionally biased region" description="Low complexity" evidence="1">
    <location>
        <begin position="269"/>
        <end position="287"/>
    </location>
</feature>
<sequence length="650" mass="73667">MTACFQWDRELKNDTVRLLNGYQLERFDKRGILAHLARDWRELSIHFLLSQNVPLLYPWTAKEEVDLRFACLAPSILAAFKERRLNLGNEEAERLPDDIASDPGFHQVFQYSYFLEEQGENYSKPKGGKLTIPKNALAFMKDFRTWSIRPVSTKKERASYLKLYHFGFIDGKAIFWRFRPLALSLEELARLMRENIAASMDVDSVGSASILTFPSAPEGSVISFPSSFTLPPSSSSGRESDQGSPSVKSSQLTETVSGKEGMAPPPSPRGRSASPRASTSRGGAARGEQQDSARHPPPRDRSPTPRLNVHVLLSKEEGLRIDAWTDQVLHVMEDQHFAELQKNHLWKPEFLDHAFLLLDTPNARVRFRLLACYSGAKTIGAILNFALLRCIPFRLAVPISSVPVFREARLAPAERALAESYYPVGSGSVPLEYGRNGEGFSERYAVRFLDLLKRPHVRRIASMGGALAWLAWKSGDHLVQDFMNGPSIQVTQYGRGWSDGREANPLFITSDELSPNDLDVLLGHVWDGTTERWVWPSEAILWEYCSFYSGEMTEELDRCLQYILDAEVGKGKAQARTKNGWYQFFRRTARLSAKGKEKDDSKGGDAESRRERRRELEAEFEAQEEKLGSIFKDDWARIRVRDIRLPGICR</sequence>
<dbReference type="Proteomes" id="UP001362999">
    <property type="component" value="Unassembled WGS sequence"/>
</dbReference>
<evidence type="ECO:0000313" key="3">
    <source>
        <dbReference type="Proteomes" id="UP001362999"/>
    </source>
</evidence>
<organism evidence="2 3">
    <name type="scientific">Favolaschia claudopus</name>
    <dbReference type="NCBI Taxonomy" id="2862362"/>
    <lineage>
        <taxon>Eukaryota</taxon>
        <taxon>Fungi</taxon>
        <taxon>Dikarya</taxon>
        <taxon>Basidiomycota</taxon>
        <taxon>Agaricomycotina</taxon>
        <taxon>Agaricomycetes</taxon>
        <taxon>Agaricomycetidae</taxon>
        <taxon>Agaricales</taxon>
        <taxon>Marasmiineae</taxon>
        <taxon>Mycenaceae</taxon>
        <taxon>Favolaschia</taxon>
    </lineage>
</organism>
<comment type="caution">
    <text evidence="2">The sequence shown here is derived from an EMBL/GenBank/DDBJ whole genome shotgun (WGS) entry which is preliminary data.</text>
</comment>
<feature type="region of interest" description="Disordered" evidence="1">
    <location>
        <begin position="227"/>
        <end position="307"/>
    </location>
</feature>
<feature type="compositionally biased region" description="Low complexity" evidence="1">
    <location>
        <begin position="227"/>
        <end position="246"/>
    </location>
</feature>
<dbReference type="EMBL" id="JAWWNJ010000266">
    <property type="protein sequence ID" value="KAK6966538.1"/>
    <property type="molecule type" value="Genomic_DNA"/>
</dbReference>